<keyword evidence="3" id="KW-1185">Reference proteome</keyword>
<protein>
    <submittedName>
        <fullName evidence="2">Uncharacterized protein</fullName>
    </submittedName>
</protein>
<sequence>MPPSRSNILSWLATVPSDEEQQRRGPPSPGPPATRQLPLPDPLPLLAGPTYASTSESTNHVFQGTSFGIPTRPSPALGRLISRIHDFADGLGVIARSEERYEGQWNNFVRCPLLCMALGHSRVIGVSNCYKKRHNLLSTLNVFLFLLEASASRPRQNSDWMQARKMEHVAVLVAAPSLPLTRSLDLALSGIYCGISVSAKVDELECMRLCLVNGAEGPNTDQLMVAVVQRG</sequence>
<evidence type="ECO:0000313" key="3">
    <source>
        <dbReference type="Proteomes" id="UP000092177"/>
    </source>
</evidence>
<dbReference type="GeneID" id="28868674"/>
<dbReference type="AlphaFoldDB" id="A0A1B7Y7N4"/>
<evidence type="ECO:0000313" key="2">
    <source>
        <dbReference type="EMBL" id="OBR08072.1"/>
    </source>
</evidence>
<feature type="region of interest" description="Disordered" evidence="1">
    <location>
        <begin position="1"/>
        <end position="41"/>
    </location>
</feature>
<name>A0A1B7Y7N4_COLHI</name>
<accession>A0A1B7Y7N4</accession>
<reference evidence="3" key="1">
    <citation type="journal article" date="2017" name="BMC Genomics">
        <title>Gapless genome assembly of Colletotrichum higginsianum reveals chromosome structure and association of transposable elements with secondary metabolite gene clusters.</title>
        <authorList>
            <person name="Dallery J.-F."/>
            <person name="Lapalu N."/>
            <person name="Zampounis A."/>
            <person name="Pigne S."/>
            <person name="Luyten I."/>
            <person name="Amselem J."/>
            <person name="Wittenberg A.H.J."/>
            <person name="Zhou S."/>
            <person name="de Queiroz M.V."/>
            <person name="Robin G.P."/>
            <person name="Auger A."/>
            <person name="Hainaut M."/>
            <person name="Henrissat B."/>
            <person name="Kim K.-T."/>
            <person name="Lee Y.-H."/>
            <person name="Lespinet O."/>
            <person name="Schwartz D.C."/>
            <person name="Thon M.R."/>
            <person name="O'Connell R.J."/>
        </authorList>
    </citation>
    <scope>NUCLEOTIDE SEQUENCE [LARGE SCALE GENOMIC DNA]</scope>
    <source>
        <strain evidence="3">IMI 349063</strain>
    </source>
</reference>
<gene>
    <name evidence="2" type="ORF">CH63R_09593</name>
</gene>
<organism evidence="2 3">
    <name type="scientific">Colletotrichum higginsianum (strain IMI 349063)</name>
    <name type="common">Crucifer anthracnose fungus</name>
    <dbReference type="NCBI Taxonomy" id="759273"/>
    <lineage>
        <taxon>Eukaryota</taxon>
        <taxon>Fungi</taxon>
        <taxon>Dikarya</taxon>
        <taxon>Ascomycota</taxon>
        <taxon>Pezizomycotina</taxon>
        <taxon>Sordariomycetes</taxon>
        <taxon>Hypocreomycetidae</taxon>
        <taxon>Glomerellales</taxon>
        <taxon>Glomerellaceae</taxon>
        <taxon>Colletotrichum</taxon>
        <taxon>Colletotrichum destructivum species complex</taxon>
    </lineage>
</organism>
<comment type="caution">
    <text evidence="2">The sequence shown here is derived from an EMBL/GenBank/DDBJ whole genome shotgun (WGS) entry which is preliminary data.</text>
</comment>
<evidence type="ECO:0000256" key="1">
    <source>
        <dbReference type="SAM" id="MobiDB-lite"/>
    </source>
</evidence>
<proteinExistence type="predicted"/>
<dbReference type="Proteomes" id="UP000092177">
    <property type="component" value="Chromosome 6"/>
</dbReference>
<dbReference type="RefSeq" id="XP_018156590.1">
    <property type="nucleotide sequence ID" value="XM_018304567.1"/>
</dbReference>
<dbReference type="EMBL" id="LTAN01000006">
    <property type="protein sequence ID" value="OBR08072.1"/>
    <property type="molecule type" value="Genomic_DNA"/>
</dbReference>
<dbReference type="VEuPathDB" id="FungiDB:CH63R_09593"/>
<dbReference type="KEGG" id="chig:CH63R_09593"/>